<dbReference type="EMBL" id="MU006227">
    <property type="protein sequence ID" value="KAF2825710.1"/>
    <property type="molecule type" value="Genomic_DNA"/>
</dbReference>
<sequence>MDGTIHRSNSNDSGAFHPFPYASDSFGFDHALQDDGFTELSAALTAAQTAPVDFDTQWSPETGLEGASNGSTAMSSPFTPGTPITRPKLGSRFSREVIRTLKTWLVTHQQHPYPREDDMVFLQQRTGLNQAQLANWFANARRRGKVQSVLPASPQVSNAAASPVDIIQRPGTPAVRQDPRSKDPLQRWVDSPPEHEPADVGDIARAMASSSRNELTLGGVSGIDYAHNDPWRSPYALSSASSAATSHSSKRSTHYSSGSQSSLKLRRPARRKRASRRRRMDTDHVPDSNLPYQCTFCTETFRTKHDWQRHEKSLHLPLEQWVCGLHGPRATKPDSTELCCVFCGRVNPEHTHVEAHNYSACSNRSIDERTFHRKDHLVQHLRLVHNAKFESWSMKSWMIPIPDIKSRCGFCFREMSTWVERTDHLGDHFKSGTTMAEWKGDWGFDNTILPMIECSIPPYMIDYERSTLVPMRASDAPWGSPPNAYELLKIEIEFFIQNYVDTHRKMPTNDAIQLDACRVIFAAEAAVDTDTDVPVNQDSWLRDLILSSSELAMQARFSPIRTASESRHSQLKANGKDHLFEQCPLEQTLRAFVFGQQILDAPVTDGQLQTQMCEIIRQMETNSITPSDMFANWIFKGIYSSPGWLSGFRQRAGIVDLANAPGVGIDLGTTSQHPYFEGIQVAQSTPSYLPTHGILPATDTTFGLVPFSSPEVDILSSLQNQTMFDMNGRPTVLLPDDTNFHQVFERDIRRWVAATMSPKNPNCHVPSDEEIQHQGRWIMYGTDDPFDQTPADYQEWLWRFKRDVGILNDVDVVNPAELTRHQQ</sequence>
<accession>A0A6A6ZXC6</accession>
<organism evidence="9 10">
    <name type="scientific">Ophiobolus disseminans</name>
    <dbReference type="NCBI Taxonomy" id="1469910"/>
    <lineage>
        <taxon>Eukaryota</taxon>
        <taxon>Fungi</taxon>
        <taxon>Dikarya</taxon>
        <taxon>Ascomycota</taxon>
        <taxon>Pezizomycotina</taxon>
        <taxon>Dothideomycetes</taxon>
        <taxon>Pleosporomycetidae</taxon>
        <taxon>Pleosporales</taxon>
        <taxon>Pleosporineae</taxon>
        <taxon>Phaeosphaeriaceae</taxon>
        <taxon>Ophiobolus</taxon>
    </lineage>
</organism>
<dbReference type="GO" id="GO:0005634">
    <property type="term" value="C:nucleus"/>
    <property type="evidence" value="ECO:0007669"/>
    <property type="project" value="UniProtKB-SubCell"/>
</dbReference>
<reference evidence="9" key="1">
    <citation type="journal article" date="2020" name="Stud. Mycol.">
        <title>101 Dothideomycetes genomes: a test case for predicting lifestyles and emergence of pathogens.</title>
        <authorList>
            <person name="Haridas S."/>
            <person name="Albert R."/>
            <person name="Binder M."/>
            <person name="Bloem J."/>
            <person name="Labutti K."/>
            <person name="Salamov A."/>
            <person name="Andreopoulos B."/>
            <person name="Baker S."/>
            <person name="Barry K."/>
            <person name="Bills G."/>
            <person name="Bluhm B."/>
            <person name="Cannon C."/>
            <person name="Castanera R."/>
            <person name="Culley D."/>
            <person name="Daum C."/>
            <person name="Ezra D."/>
            <person name="Gonzalez J."/>
            <person name="Henrissat B."/>
            <person name="Kuo A."/>
            <person name="Liang C."/>
            <person name="Lipzen A."/>
            <person name="Lutzoni F."/>
            <person name="Magnuson J."/>
            <person name="Mondo S."/>
            <person name="Nolan M."/>
            <person name="Ohm R."/>
            <person name="Pangilinan J."/>
            <person name="Park H.-J."/>
            <person name="Ramirez L."/>
            <person name="Alfaro M."/>
            <person name="Sun H."/>
            <person name="Tritt A."/>
            <person name="Yoshinaga Y."/>
            <person name="Zwiers L.-H."/>
            <person name="Turgeon B."/>
            <person name="Goodwin S."/>
            <person name="Spatafora J."/>
            <person name="Crous P."/>
            <person name="Grigoriev I."/>
        </authorList>
    </citation>
    <scope>NUCLEOTIDE SEQUENCE</scope>
    <source>
        <strain evidence="9">CBS 113818</strain>
    </source>
</reference>
<dbReference type="AlphaFoldDB" id="A0A6A6ZXC6"/>
<feature type="compositionally biased region" description="Basic residues" evidence="6">
    <location>
        <begin position="264"/>
        <end position="279"/>
    </location>
</feature>
<evidence type="ECO:0000256" key="1">
    <source>
        <dbReference type="ARBA" id="ARBA00023125"/>
    </source>
</evidence>
<dbReference type="InterPro" id="IPR001356">
    <property type="entry name" value="HD"/>
</dbReference>
<dbReference type="GO" id="GO:0008270">
    <property type="term" value="F:zinc ion binding"/>
    <property type="evidence" value="ECO:0007669"/>
    <property type="project" value="UniProtKB-KW"/>
</dbReference>
<feature type="region of interest" description="Disordered" evidence="6">
    <location>
        <begin position="52"/>
        <end position="91"/>
    </location>
</feature>
<dbReference type="Pfam" id="PF05920">
    <property type="entry name" value="Homeobox_KN"/>
    <property type="match status" value="1"/>
</dbReference>
<evidence type="ECO:0000256" key="5">
    <source>
        <dbReference type="PROSITE-ProRule" id="PRU00108"/>
    </source>
</evidence>
<dbReference type="InterPro" id="IPR008422">
    <property type="entry name" value="KN_HD"/>
</dbReference>
<evidence type="ECO:0000313" key="9">
    <source>
        <dbReference type="EMBL" id="KAF2825710.1"/>
    </source>
</evidence>
<feature type="DNA-binding region" description="Homeobox" evidence="5">
    <location>
        <begin position="86"/>
        <end position="148"/>
    </location>
</feature>
<keyword evidence="3 5" id="KW-0539">Nucleus</keyword>
<dbReference type="GO" id="GO:0006355">
    <property type="term" value="P:regulation of DNA-templated transcription"/>
    <property type="evidence" value="ECO:0007669"/>
    <property type="project" value="InterPro"/>
</dbReference>
<proteinExistence type="predicted"/>
<evidence type="ECO:0008006" key="11">
    <source>
        <dbReference type="Google" id="ProtNLM"/>
    </source>
</evidence>
<evidence type="ECO:0000256" key="6">
    <source>
        <dbReference type="SAM" id="MobiDB-lite"/>
    </source>
</evidence>
<dbReference type="GO" id="GO:0003677">
    <property type="term" value="F:DNA binding"/>
    <property type="evidence" value="ECO:0007669"/>
    <property type="project" value="UniProtKB-UniRule"/>
</dbReference>
<dbReference type="SUPFAM" id="SSF46689">
    <property type="entry name" value="Homeodomain-like"/>
    <property type="match status" value="1"/>
</dbReference>
<dbReference type="SMART" id="SM00389">
    <property type="entry name" value="HOX"/>
    <property type="match status" value="1"/>
</dbReference>
<protein>
    <recommendedName>
        <fullName evidence="11">Homeobox domain-containing protein</fullName>
    </recommendedName>
</protein>
<dbReference type="InterPro" id="IPR013087">
    <property type="entry name" value="Znf_C2H2_type"/>
</dbReference>
<dbReference type="OrthoDB" id="10056939at2759"/>
<name>A0A6A6ZXC6_9PLEO</name>
<dbReference type="InterPro" id="IPR050224">
    <property type="entry name" value="TALE_homeobox"/>
</dbReference>
<dbReference type="PROSITE" id="PS50071">
    <property type="entry name" value="HOMEOBOX_2"/>
    <property type="match status" value="1"/>
</dbReference>
<dbReference type="PANTHER" id="PTHR11850">
    <property type="entry name" value="HOMEOBOX PROTEIN TRANSCRIPTION FACTORS"/>
    <property type="match status" value="1"/>
</dbReference>
<dbReference type="CDD" id="cd00086">
    <property type="entry name" value="homeodomain"/>
    <property type="match status" value="1"/>
</dbReference>
<feature type="compositionally biased region" description="Low complexity" evidence="6">
    <location>
        <begin position="254"/>
        <end position="263"/>
    </location>
</feature>
<dbReference type="SMART" id="SM00355">
    <property type="entry name" value="ZnF_C2H2"/>
    <property type="match status" value="3"/>
</dbReference>
<dbReference type="PROSITE" id="PS00028">
    <property type="entry name" value="ZINC_FINGER_C2H2_1"/>
    <property type="match status" value="1"/>
</dbReference>
<feature type="region of interest" description="Disordered" evidence="6">
    <location>
        <begin position="158"/>
        <end position="199"/>
    </location>
</feature>
<evidence type="ECO:0000256" key="4">
    <source>
        <dbReference type="PROSITE-ProRule" id="PRU00042"/>
    </source>
</evidence>
<evidence type="ECO:0000259" key="7">
    <source>
        <dbReference type="PROSITE" id="PS50071"/>
    </source>
</evidence>
<dbReference type="PROSITE" id="PS50157">
    <property type="entry name" value="ZINC_FINGER_C2H2_2"/>
    <property type="match status" value="1"/>
</dbReference>
<dbReference type="InterPro" id="IPR009057">
    <property type="entry name" value="Homeodomain-like_sf"/>
</dbReference>
<evidence type="ECO:0000256" key="3">
    <source>
        <dbReference type="ARBA" id="ARBA00023242"/>
    </source>
</evidence>
<comment type="subcellular location">
    <subcellularLocation>
        <location evidence="5">Nucleus</location>
    </subcellularLocation>
</comment>
<evidence type="ECO:0000313" key="10">
    <source>
        <dbReference type="Proteomes" id="UP000799424"/>
    </source>
</evidence>
<keyword evidence="4" id="KW-0862">Zinc</keyword>
<evidence type="ECO:0000256" key="2">
    <source>
        <dbReference type="ARBA" id="ARBA00023155"/>
    </source>
</evidence>
<keyword evidence="4" id="KW-0479">Metal-binding</keyword>
<keyword evidence="2 5" id="KW-0371">Homeobox</keyword>
<dbReference type="Gene3D" id="1.10.10.60">
    <property type="entry name" value="Homeodomain-like"/>
    <property type="match status" value="1"/>
</dbReference>
<dbReference type="Proteomes" id="UP000799424">
    <property type="component" value="Unassembled WGS sequence"/>
</dbReference>
<feature type="compositionally biased region" description="Polar residues" evidence="6">
    <location>
        <begin position="68"/>
        <end position="79"/>
    </location>
</feature>
<feature type="region of interest" description="Disordered" evidence="6">
    <location>
        <begin position="242"/>
        <end position="286"/>
    </location>
</feature>
<evidence type="ECO:0000259" key="8">
    <source>
        <dbReference type="PROSITE" id="PS50157"/>
    </source>
</evidence>
<keyword evidence="1 5" id="KW-0238">DNA-binding</keyword>
<gene>
    <name evidence="9" type="ORF">CC86DRAFT_382718</name>
</gene>
<feature type="domain" description="Homeobox" evidence="7">
    <location>
        <begin position="84"/>
        <end position="147"/>
    </location>
</feature>
<keyword evidence="4" id="KW-0863">Zinc-finger</keyword>
<feature type="domain" description="C2H2-type" evidence="8">
    <location>
        <begin position="292"/>
        <end position="320"/>
    </location>
</feature>
<keyword evidence="10" id="KW-1185">Reference proteome</keyword>